<keyword evidence="2" id="KW-0067">ATP-binding</keyword>
<sequence length="227" mass="24244">MPGLPLAISGLKLAFGHDAVIDLPQMRIAPGTLTVLSGPSGSGKSTLLYLLSGLLRPASGEIDWAGTDIAALAEGRRDRWRRDHAGFIFQDFHLIQELSPLDNVIASAWFSGFSAAPLKARARLRLDTLGVPHERRRTNLLSRGEQQRVAIARALIGNPSIIFADEPTASLDAKSGEGVIGILRQLASEEGRTVIAATHDPALLALADTVVRLDHGRPMTIDSKAPA</sequence>
<gene>
    <name evidence="4" type="ORF">GCM10007913_09040</name>
</gene>
<dbReference type="SUPFAM" id="SSF52540">
    <property type="entry name" value="P-loop containing nucleoside triphosphate hydrolases"/>
    <property type="match status" value="1"/>
</dbReference>
<dbReference type="PROSITE" id="PS50893">
    <property type="entry name" value="ABC_TRANSPORTER_2"/>
    <property type="match status" value="1"/>
</dbReference>
<dbReference type="InterPro" id="IPR003593">
    <property type="entry name" value="AAA+_ATPase"/>
</dbReference>
<keyword evidence="5" id="KW-1185">Reference proteome</keyword>
<dbReference type="PANTHER" id="PTHR24220">
    <property type="entry name" value="IMPORT ATP-BINDING PROTEIN"/>
    <property type="match status" value="1"/>
</dbReference>
<proteinExistence type="predicted"/>
<name>A0ABQ5UA07_9HYPH</name>
<keyword evidence="1" id="KW-0547">Nucleotide-binding</keyword>
<evidence type="ECO:0000256" key="1">
    <source>
        <dbReference type="ARBA" id="ARBA00022741"/>
    </source>
</evidence>
<feature type="domain" description="ABC transporter" evidence="3">
    <location>
        <begin position="6"/>
        <end position="227"/>
    </location>
</feature>
<evidence type="ECO:0000256" key="2">
    <source>
        <dbReference type="ARBA" id="ARBA00022840"/>
    </source>
</evidence>
<evidence type="ECO:0000259" key="3">
    <source>
        <dbReference type="PROSITE" id="PS50893"/>
    </source>
</evidence>
<dbReference type="Pfam" id="PF00005">
    <property type="entry name" value="ABC_tran"/>
    <property type="match status" value="1"/>
</dbReference>
<evidence type="ECO:0000313" key="4">
    <source>
        <dbReference type="EMBL" id="GLQ08972.1"/>
    </source>
</evidence>
<dbReference type="Proteomes" id="UP001161406">
    <property type="component" value="Unassembled WGS sequence"/>
</dbReference>
<protein>
    <submittedName>
        <fullName evidence="4">ABC transporter</fullName>
    </submittedName>
</protein>
<comment type="caution">
    <text evidence="4">The sequence shown here is derived from an EMBL/GenBank/DDBJ whole genome shotgun (WGS) entry which is preliminary data.</text>
</comment>
<accession>A0ABQ5UA07</accession>
<dbReference type="InterPro" id="IPR027417">
    <property type="entry name" value="P-loop_NTPase"/>
</dbReference>
<dbReference type="InterPro" id="IPR003439">
    <property type="entry name" value="ABC_transporter-like_ATP-bd"/>
</dbReference>
<dbReference type="EMBL" id="BSNG01000001">
    <property type="protein sequence ID" value="GLQ08972.1"/>
    <property type="molecule type" value="Genomic_DNA"/>
</dbReference>
<dbReference type="SMART" id="SM00382">
    <property type="entry name" value="AAA"/>
    <property type="match status" value="1"/>
</dbReference>
<reference evidence="4" key="1">
    <citation type="journal article" date="2014" name="Int. J. Syst. Evol. Microbiol.">
        <title>Complete genome of a new Firmicutes species belonging to the dominant human colonic microbiota ('Ruminococcus bicirculans') reveals two chromosomes and a selective capacity to utilize plant glucans.</title>
        <authorList>
            <consortium name="NISC Comparative Sequencing Program"/>
            <person name="Wegmann U."/>
            <person name="Louis P."/>
            <person name="Goesmann A."/>
            <person name="Henrissat B."/>
            <person name="Duncan S.H."/>
            <person name="Flint H.J."/>
        </authorList>
    </citation>
    <scope>NUCLEOTIDE SEQUENCE</scope>
    <source>
        <strain evidence="4">NBRC 103855</strain>
    </source>
</reference>
<dbReference type="Gene3D" id="3.40.50.300">
    <property type="entry name" value="P-loop containing nucleotide triphosphate hydrolases"/>
    <property type="match status" value="1"/>
</dbReference>
<dbReference type="InterPro" id="IPR015854">
    <property type="entry name" value="ABC_transpr_LolD-like"/>
</dbReference>
<reference evidence="4" key="2">
    <citation type="submission" date="2023-01" db="EMBL/GenBank/DDBJ databases">
        <title>Draft genome sequence of Devosia yakushimensis strain NBRC 103855.</title>
        <authorList>
            <person name="Sun Q."/>
            <person name="Mori K."/>
        </authorList>
    </citation>
    <scope>NUCLEOTIDE SEQUENCE</scope>
    <source>
        <strain evidence="4">NBRC 103855</strain>
    </source>
</reference>
<dbReference type="RefSeq" id="WP_284388343.1">
    <property type="nucleotide sequence ID" value="NZ_BSNG01000001.1"/>
</dbReference>
<organism evidence="4 5">
    <name type="scientific">Devosia yakushimensis</name>
    <dbReference type="NCBI Taxonomy" id="470028"/>
    <lineage>
        <taxon>Bacteria</taxon>
        <taxon>Pseudomonadati</taxon>
        <taxon>Pseudomonadota</taxon>
        <taxon>Alphaproteobacteria</taxon>
        <taxon>Hyphomicrobiales</taxon>
        <taxon>Devosiaceae</taxon>
        <taxon>Devosia</taxon>
    </lineage>
</organism>
<evidence type="ECO:0000313" key="5">
    <source>
        <dbReference type="Proteomes" id="UP001161406"/>
    </source>
</evidence>